<reference evidence="2 3" key="1">
    <citation type="submission" date="2018-04" db="EMBL/GenBank/DDBJ databases">
        <title>Genomic Encyclopedia of Archaeal and Bacterial Type Strains, Phase II (KMG-II): from individual species to whole genera.</title>
        <authorList>
            <person name="Goeker M."/>
        </authorList>
    </citation>
    <scope>NUCLEOTIDE SEQUENCE [LARGE SCALE GENOMIC DNA]</scope>
    <source>
        <strain evidence="2 3">DSM 28823</strain>
    </source>
</reference>
<gene>
    <name evidence="2" type="ORF">C8N47_1162</name>
</gene>
<dbReference type="EMBL" id="QAAD01000016">
    <property type="protein sequence ID" value="PTN07480.1"/>
    <property type="molecule type" value="Genomic_DNA"/>
</dbReference>
<comment type="caution">
    <text evidence="2">The sequence shown here is derived from an EMBL/GenBank/DDBJ whole genome shotgun (WGS) entry which is preliminary data.</text>
</comment>
<dbReference type="Proteomes" id="UP000243525">
    <property type="component" value="Unassembled WGS sequence"/>
</dbReference>
<dbReference type="RefSeq" id="WP_107823176.1">
    <property type="nucleotide sequence ID" value="NZ_OY782574.1"/>
</dbReference>
<protein>
    <submittedName>
        <fullName evidence="2">Type IX secretion system PorP/SprF family membrane protein</fullName>
    </submittedName>
</protein>
<keyword evidence="3" id="KW-1185">Reference proteome</keyword>
<accession>A0A2T5BYZ0</accession>
<dbReference type="InterPro" id="IPR019861">
    <property type="entry name" value="PorP/SprF_Bacteroidetes"/>
</dbReference>
<dbReference type="AlphaFoldDB" id="A0A2T5BYZ0"/>
<evidence type="ECO:0000313" key="3">
    <source>
        <dbReference type="Proteomes" id="UP000243525"/>
    </source>
</evidence>
<dbReference type="OrthoDB" id="1320396at2"/>
<name>A0A2T5BYZ0_9BACT</name>
<feature type="signal peptide" evidence="1">
    <location>
        <begin position="1"/>
        <end position="24"/>
    </location>
</feature>
<dbReference type="Pfam" id="PF11751">
    <property type="entry name" value="PorP_SprF"/>
    <property type="match status" value="1"/>
</dbReference>
<organism evidence="2 3">
    <name type="scientific">Mangrovibacterium marinum</name>
    <dbReference type="NCBI Taxonomy" id="1639118"/>
    <lineage>
        <taxon>Bacteria</taxon>
        <taxon>Pseudomonadati</taxon>
        <taxon>Bacteroidota</taxon>
        <taxon>Bacteroidia</taxon>
        <taxon>Marinilabiliales</taxon>
        <taxon>Prolixibacteraceae</taxon>
        <taxon>Mangrovibacterium</taxon>
    </lineage>
</organism>
<evidence type="ECO:0000313" key="2">
    <source>
        <dbReference type="EMBL" id="PTN07480.1"/>
    </source>
</evidence>
<sequence>MKAMKYLTKLAVSVVLLFSTAVSSFGQQDDPMYSQYMFNIQAFNPGYVGSWECVGFMVLGRYQWVGFNGAPETHTFSVQTPLRNERIGLGLSVINDVIGKEKRLAFFTDYSYKLRLGGDANLRLGLKAGFTNYRHLLSDHIIIDTDDPAFEGEIREKFMPNVGVGLFLSAPRYYAGFSIPKLLKNDFEFGPEDYKTDFEYRNLNLIGGYVFDMGSYVKFKPSFMFRHSEALPFVYDLNASFLFKEKFWLGGMFRSTTWKGGGSAIGFNTQFIISEKLRIGYAYDMDLTDIGSYGNGSHEVMISYELRSLVKSFTSPRYF</sequence>
<keyword evidence="1" id="KW-0732">Signal</keyword>
<proteinExistence type="predicted"/>
<dbReference type="NCBIfam" id="TIGR03519">
    <property type="entry name" value="T9SS_PorP_fam"/>
    <property type="match status" value="1"/>
</dbReference>
<feature type="chain" id="PRO_5015772758" evidence="1">
    <location>
        <begin position="25"/>
        <end position="319"/>
    </location>
</feature>
<evidence type="ECO:0000256" key="1">
    <source>
        <dbReference type="SAM" id="SignalP"/>
    </source>
</evidence>